<reference evidence="2 3" key="2">
    <citation type="submission" date="2018-11" db="EMBL/GenBank/DDBJ databases">
        <authorList>
            <consortium name="Pathogen Informatics"/>
        </authorList>
    </citation>
    <scope>NUCLEOTIDE SEQUENCE [LARGE SCALE GENOMIC DNA]</scope>
</reference>
<dbReference type="SUPFAM" id="SSF50156">
    <property type="entry name" value="PDZ domain-like"/>
    <property type="match status" value="2"/>
</dbReference>
<dbReference type="PANTHER" id="PTHR31327">
    <property type="entry name" value="SPERM MEIOSIS PDZ DOMAIN CONTAINING PROTEINS-RELATED"/>
    <property type="match status" value="1"/>
</dbReference>
<dbReference type="PANTHER" id="PTHR31327:SF5">
    <property type="entry name" value="PDZ DOMAIN-CONTAINING PROTEIN"/>
    <property type="match status" value="1"/>
</dbReference>
<gene>
    <name evidence="2" type="ORF">NBR_LOCUS14462</name>
</gene>
<reference evidence="4" key="1">
    <citation type="submission" date="2017-02" db="UniProtKB">
        <authorList>
            <consortium name="WormBaseParasite"/>
        </authorList>
    </citation>
    <scope>IDENTIFICATION</scope>
</reference>
<dbReference type="OMA" id="MRDEMCT"/>
<evidence type="ECO:0000313" key="3">
    <source>
        <dbReference type="Proteomes" id="UP000271162"/>
    </source>
</evidence>
<evidence type="ECO:0000313" key="2">
    <source>
        <dbReference type="EMBL" id="VDL78051.1"/>
    </source>
</evidence>
<keyword evidence="3" id="KW-1185">Reference proteome</keyword>
<dbReference type="Gene3D" id="2.30.42.10">
    <property type="match status" value="1"/>
</dbReference>
<sequence length="201" mass="21985">MSAPTLSKGKKEVKFKQPITVGVEVKDSKVINISPSSELMGVLYVGDQITSVNGTPVTNSDDFLKAANAKLPGTLTIDYMRDEMCTYEMKPVTNSDDFLKAANAKLPGTLTIDYMRDEMCTYEMKNLPQRKPGYDLFELTLTWRSGGTPIGILIHRDFSGRVVIAMVESGCTASKVVKPGDAVVKVNGTDVNDRDVARKVL</sequence>
<feature type="domain" description="PDZ" evidence="1">
    <location>
        <begin position="138"/>
        <end position="201"/>
    </location>
</feature>
<dbReference type="WBParaSite" id="NBR_0001446101-mRNA-1">
    <property type="protein sequence ID" value="NBR_0001446101-mRNA-1"/>
    <property type="gene ID" value="NBR_0001446101"/>
</dbReference>
<protein>
    <submittedName>
        <fullName evidence="4">PDZ domain-containing protein</fullName>
    </submittedName>
</protein>
<dbReference type="Proteomes" id="UP000271162">
    <property type="component" value="Unassembled WGS sequence"/>
</dbReference>
<accession>A0A0N4YCZ8</accession>
<dbReference type="AlphaFoldDB" id="A0A0N4YCZ8"/>
<proteinExistence type="predicted"/>
<dbReference type="InterPro" id="IPR040264">
    <property type="entry name" value="T15H9.4-like"/>
</dbReference>
<name>A0A0N4YCZ8_NIPBR</name>
<dbReference type="PROSITE" id="PS50106">
    <property type="entry name" value="PDZ"/>
    <property type="match status" value="1"/>
</dbReference>
<dbReference type="EMBL" id="UYSL01021373">
    <property type="protein sequence ID" value="VDL78051.1"/>
    <property type="molecule type" value="Genomic_DNA"/>
</dbReference>
<evidence type="ECO:0000259" key="1">
    <source>
        <dbReference type="PROSITE" id="PS50106"/>
    </source>
</evidence>
<organism evidence="4">
    <name type="scientific">Nippostrongylus brasiliensis</name>
    <name type="common">Rat hookworm</name>
    <dbReference type="NCBI Taxonomy" id="27835"/>
    <lineage>
        <taxon>Eukaryota</taxon>
        <taxon>Metazoa</taxon>
        <taxon>Ecdysozoa</taxon>
        <taxon>Nematoda</taxon>
        <taxon>Chromadorea</taxon>
        <taxon>Rhabditida</taxon>
        <taxon>Rhabditina</taxon>
        <taxon>Rhabditomorpha</taxon>
        <taxon>Strongyloidea</taxon>
        <taxon>Heligmosomidae</taxon>
        <taxon>Nippostrongylus</taxon>
    </lineage>
</organism>
<evidence type="ECO:0000313" key="4">
    <source>
        <dbReference type="WBParaSite" id="NBR_0001446101-mRNA-1"/>
    </source>
</evidence>
<dbReference type="InterPro" id="IPR001478">
    <property type="entry name" value="PDZ"/>
</dbReference>
<dbReference type="InterPro" id="IPR036034">
    <property type="entry name" value="PDZ_sf"/>
</dbReference>